<gene>
    <name evidence="7" type="ORF">SAMN02745181_2281</name>
</gene>
<dbReference type="NCBIfam" id="TIGR02603">
    <property type="entry name" value="CxxCH_TIGR02603"/>
    <property type="match status" value="1"/>
</dbReference>
<evidence type="ECO:0000256" key="1">
    <source>
        <dbReference type="ARBA" id="ARBA00022617"/>
    </source>
</evidence>
<dbReference type="Gene3D" id="1.10.760.10">
    <property type="entry name" value="Cytochrome c-like domain"/>
    <property type="match status" value="1"/>
</dbReference>
<keyword evidence="1 4" id="KW-0349">Heme</keyword>
<sequence length="1065" mass="115581">MRKSTIKQNWKRHCAVAGLAAPVVVAGIAIADAGKSGEKGAGKPQILAQSEVIKAKDEKRSKSFEVDVTGLQTVMLKAEDVDGNSYDWISWYDLAFVTADGKKLAIGEKDIKSQQQGWGKLGVDQAADGKSPLKVEGKQVKGFGGHAPSVITLNVPEGAVKLMATGALDDGGALASDKASVKFRVINSDLGWVPSEAPQIVDVSRFSVPEGLEVTLWAQSPMLYNPTNMDVDHKGRIWVAEGVNYRSKGGRRPEGDRIVVLEDTDGDGKADSSHTFLQDPSLECPLGVAVFDNVVIVPQPPHLVKYTDVNRDLKFDPKVDKKEIMMTGFNAAQHDHSLHSVTAGPDGKWYFNNGNCGAIFTDKSGKTFRMNGVYRGGGGRYFVDQHKLGGAASDDGYVWTSGFGVRMNPDGTNVEIMGHGYRNSYEQTVNSMGDVFQNDNDDYSACRNSYVLEYGSAGYFTLDGQRTWQTQQRPGDPVSSAHWRQKDPGTFEVGHVYAPGSPTGVTYYENGALGEKWSGTYLASDAARNVIFGFKPKARGAGFELDPMDFITTNLDKAYVGADHTSKLRQLKDASDEKVLFRPSDVCVGPDGALYVADWYDGRVGGHATIDNSCSGAIYRIAPKGFKPQVPEFDLNTIEGQITALESPAVNVRHLGFLRLKEGGEKSLPAVEKLLAHPNKWVASRAIWLLPYLGKDGHAKCETLLNSDNPETRMVAYRALRRAGVNILPYAEKLASDPDAAVRRDVALSLRPYTADESASIFVALAKACDTQDKNSVEAIGLGAVKKEDAVWKAIKAAMVSGGSETWSDSFAKLTWRLWPVSGVADLKARALSKELSKEQRMLAVETLSFINDRGAADALLDVAAADSSVKDWAAFWLLRRGTGEWAHMKLSKQLKERGIYDPENIKLSPIVVPAATPQDKLIKVEDVMKLTGDKAKGAQTIMRCVMCHNINGAGPDYGPGLKGWGATQAKEAIVRSIVDPSADLAHGFKGQEITLKDGQKIHGLITSVADPHIITSTGGVTQLVPKNRIKQVKWMKRSLMLSADQLGLSAQDVADITAYLQSWK</sequence>
<dbReference type="InterPro" id="IPR013222">
    <property type="entry name" value="Glyco_hyd_98_carb-bd"/>
</dbReference>
<dbReference type="InterPro" id="IPR013427">
    <property type="entry name" value="Haem-bd_dom_put"/>
</dbReference>
<dbReference type="EMBL" id="FQYR01000004">
    <property type="protein sequence ID" value="SHJ65714.1"/>
    <property type="molecule type" value="Genomic_DNA"/>
</dbReference>
<reference evidence="7 8" key="1">
    <citation type="submission" date="2016-11" db="EMBL/GenBank/DDBJ databases">
        <authorList>
            <person name="Jaros S."/>
            <person name="Januszkiewicz K."/>
            <person name="Wedrychowicz H."/>
        </authorList>
    </citation>
    <scope>NUCLEOTIDE SEQUENCE [LARGE SCALE GENOMIC DNA]</scope>
    <source>
        <strain evidence="7 8">DSM 18772</strain>
    </source>
</reference>
<dbReference type="SUPFAM" id="SSF46626">
    <property type="entry name" value="Cytochrome c"/>
    <property type="match status" value="1"/>
</dbReference>
<dbReference type="Proteomes" id="UP000184510">
    <property type="component" value="Unassembled WGS sequence"/>
</dbReference>
<protein>
    <submittedName>
        <fullName evidence="7">Putative membrane-bound dehydrogenase domain-containing protein</fullName>
    </submittedName>
</protein>
<dbReference type="Gene3D" id="2.60.120.1060">
    <property type="entry name" value="NPCBM/NEW2 domain"/>
    <property type="match status" value="1"/>
</dbReference>
<feature type="chain" id="PRO_5012025459" evidence="5">
    <location>
        <begin position="27"/>
        <end position="1065"/>
    </location>
</feature>
<dbReference type="Gene3D" id="1.25.10.10">
    <property type="entry name" value="Leucine-rich Repeat Variant"/>
    <property type="match status" value="1"/>
</dbReference>
<evidence type="ECO:0000256" key="4">
    <source>
        <dbReference type="PROSITE-ProRule" id="PRU00433"/>
    </source>
</evidence>
<dbReference type="Pfam" id="PF23500">
    <property type="entry name" value="DUF7133"/>
    <property type="match status" value="2"/>
</dbReference>
<dbReference type="InParanoid" id="A0A1M6L3K0"/>
<feature type="signal peptide" evidence="5">
    <location>
        <begin position="1"/>
        <end position="26"/>
    </location>
</feature>
<keyword evidence="5" id="KW-0732">Signal</keyword>
<evidence type="ECO:0000256" key="5">
    <source>
        <dbReference type="SAM" id="SignalP"/>
    </source>
</evidence>
<dbReference type="SMART" id="SM00776">
    <property type="entry name" value="NPCBM"/>
    <property type="match status" value="1"/>
</dbReference>
<dbReference type="InterPro" id="IPR055557">
    <property type="entry name" value="DUF7133"/>
</dbReference>
<keyword evidence="2 4" id="KW-0479">Metal-binding</keyword>
<dbReference type="InterPro" id="IPR011042">
    <property type="entry name" value="6-blade_b-propeller_TolB-like"/>
</dbReference>
<dbReference type="STRING" id="1123071.SAMN02745181_2281"/>
<feature type="domain" description="Cytochrome c" evidence="6">
    <location>
        <begin position="933"/>
        <end position="1065"/>
    </location>
</feature>
<dbReference type="GO" id="GO:0009055">
    <property type="term" value="F:electron transfer activity"/>
    <property type="evidence" value="ECO:0007669"/>
    <property type="project" value="InterPro"/>
</dbReference>
<dbReference type="AlphaFoldDB" id="A0A1M6L3K0"/>
<dbReference type="SUPFAM" id="SSF49785">
    <property type="entry name" value="Galactose-binding domain-like"/>
    <property type="match status" value="1"/>
</dbReference>
<dbReference type="Gene3D" id="2.120.10.30">
    <property type="entry name" value="TolB, C-terminal domain"/>
    <property type="match status" value="1"/>
</dbReference>
<evidence type="ECO:0000313" key="8">
    <source>
        <dbReference type="Proteomes" id="UP000184510"/>
    </source>
</evidence>
<dbReference type="InterPro" id="IPR036909">
    <property type="entry name" value="Cyt_c-like_dom_sf"/>
</dbReference>
<dbReference type="SUPFAM" id="SSF50952">
    <property type="entry name" value="Soluble quinoprotein glucose dehydrogenase"/>
    <property type="match status" value="1"/>
</dbReference>
<name>A0A1M6L3K0_9BACT</name>
<dbReference type="InterPro" id="IPR038637">
    <property type="entry name" value="NPCBM_sf"/>
</dbReference>
<dbReference type="NCBIfam" id="TIGR02604">
    <property type="entry name" value="Piru_Ver_Nterm"/>
    <property type="match status" value="1"/>
</dbReference>
<dbReference type="InterPro" id="IPR009056">
    <property type="entry name" value="Cyt_c-like_dom"/>
</dbReference>
<evidence type="ECO:0000259" key="6">
    <source>
        <dbReference type="PROSITE" id="PS51007"/>
    </source>
</evidence>
<dbReference type="InterPro" id="IPR013428">
    <property type="entry name" value="Membrane-bound_put_N"/>
</dbReference>
<evidence type="ECO:0000256" key="2">
    <source>
        <dbReference type="ARBA" id="ARBA00022723"/>
    </source>
</evidence>
<dbReference type="PROSITE" id="PS51007">
    <property type="entry name" value="CYTC"/>
    <property type="match status" value="1"/>
</dbReference>
<accession>A0A1M6L3K0</accession>
<dbReference type="SUPFAM" id="SSF48371">
    <property type="entry name" value="ARM repeat"/>
    <property type="match status" value="1"/>
</dbReference>
<evidence type="ECO:0000256" key="3">
    <source>
        <dbReference type="ARBA" id="ARBA00023004"/>
    </source>
</evidence>
<dbReference type="RefSeq" id="WP_143183883.1">
    <property type="nucleotide sequence ID" value="NZ_FQYR01000004.1"/>
</dbReference>
<organism evidence="7 8">
    <name type="scientific">Rubritalea squalenifaciens DSM 18772</name>
    <dbReference type="NCBI Taxonomy" id="1123071"/>
    <lineage>
        <taxon>Bacteria</taxon>
        <taxon>Pseudomonadati</taxon>
        <taxon>Verrucomicrobiota</taxon>
        <taxon>Verrucomicrobiia</taxon>
        <taxon>Verrucomicrobiales</taxon>
        <taxon>Rubritaleaceae</taxon>
        <taxon>Rubritalea</taxon>
    </lineage>
</organism>
<dbReference type="InterPro" id="IPR008979">
    <property type="entry name" value="Galactose-bd-like_sf"/>
</dbReference>
<keyword evidence="3 4" id="KW-0408">Iron</keyword>
<dbReference type="PANTHER" id="PTHR33546">
    <property type="entry name" value="LARGE, MULTIFUNCTIONAL SECRETED PROTEIN-RELATED"/>
    <property type="match status" value="1"/>
</dbReference>
<dbReference type="GO" id="GO:0046872">
    <property type="term" value="F:metal ion binding"/>
    <property type="evidence" value="ECO:0007669"/>
    <property type="project" value="UniProtKB-KW"/>
</dbReference>
<dbReference type="InterPro" id="IPR016024">
    <property type="entry name" value="ARM-type_fold"/>
</dbReference>
<dbReference type="InterPro" id="IPR011041">
    <property type="entry name" value="Quinoprot_gluc/sorb_DH_b-prop"/>
</dbReference>
<dbReference type="GO" id="GO:0020037">
    <property type="term" value="F:heme binding"/>
    <property type="evidence" value="ECO:0007669"/>
    <property type="project" value="InterPro"/>
</dbReference>
<dbReference type="PANTHER" id="PTHR33546:SF1">
    <property type="entry name" value="LARGE, MULTIFUNCTIONAL SECRETED PROTEIN"/>
    <property type="match status" value="1"/>
</dbReference>
<dbReference type="Pfam" id="PF08305">
    <property type="entry name" value="NPCBM"/>
    <property type="match status" value="1"/>
</dbReference>
<keyword evidence="8" id="KW-1185">Reference proteome</keyword>
<evidence type="ECO:0000313" key="7">
    <source>
        <dbReference type="EMBL" id="SHJ65714.1"/>
    </source>
</evidence>
<proteinExistence type="predicted"/>
<dbReference type="InterPro" id="IPR011989">
    <property type="entry name" value="ARM-like"/>
</dbReference>